<evidence type="ECO:0000256" key="2">
    <source>
        <dbReference type="ARBA" id="ARBA00022801"/>
    </source>
</evidence>
<dbReference type="GO" id="GO:0045429">
    <property type="term" value="P:positive regulation of nitric oxide biosynthetic process"/>
    <property type="evidence" value="ECO:0007669"/>
    <property type="project" value="TreeGrafter"/>
</dbReference>
<dbReference type="GO" id="GO:0006525">
    <property type="term" value="P:arginine metabolic process"/>
    <property type="evidence" value="ECO:0007669"/>
    <property type="project" value="TreeGrafter"/>
</dbReference>
<dbReference type="PANTHER" id="PTHR12737">
    <property type="entry name" value="DIMETHYLARGININE DIMETHYLAMINOHYDROLASE"/>
    <property type="match status" value="1"/>
</dbReference>
<dbReference type="GO" id="GO:0016597">
    <property type="term" value="F:amino acid binding"/>
    <property type="evidence" value="ECO:0007669"/>
    <property type="project" value="TreeGrafter"/>
</dbReference>
<comment type="similarity">
    <text evidence="1">Belongs to the DDAH family.</text>
</comment>
<dbReference type="GO" id="GO:0000052">
    <property type="term" value="P:citrulline metabolic process"/>
    <property type="evidence" value="ECO:0007669"/>
    <property type="project" value="TreeGrafter"/>
</dbReference>
<evidence type="ECO:0000313" key="3">
    <source>
        <dbReference type="Proteomes" id="UP000050741"/>
    </source>
</evidence>
<dbReference type="Gene3D" id="3.75.10.10">
    <property type="entry name" value="L-arginine/glycine Amidinotransferase, Chain A"/>
    <property type="match status" value="1"/>
</dbReference>
<reference evidence="3" key="1">
    <citation type="submission" date="2013-12" db="EMBL/GenBank/DDBJ databases">
        <authorList>
            <person name="Aslett M."/>
        </authorList>
    </citation>
    <scope>NUCLEOTIDE SEQUENCE [LARGE SCALE GENOMIC DNA]</scope>
    <source>
        <strain evidence="3">Lindley</strain>
    </source>
</reference>
<dbReference type="Proteomes" id="UP000050741">
    <property type="component" value="Unassembled WGS sequence"/>
</dbReference>
<evidence type="ECO:0000313" key="4">
    <source>
        <dbReference type="WBParaSite" id="GPLIN_000095900"/>
    </source>
</evidence>
<sequence length="278" mass="31046">MKFTHAITLRMPPSLKFEEKKAKSKVDFQLATRQYQELTETLTEAGIEVIELTPTDNEPPVQSLFADDLAVAVNGTALLTRPKSNNKKTSVISRTNEFVTALNSLAWQVVEAPMQIHGRPVILEGSDVVFTEREIFVGIRKNGTNTEGALVVAKTFADYSVIPIPIAGTKPLKALISVPTNEILAVGRDKESQNILKCIERDATFRYKVLTVETEEAVPCLNVNNRLIFRLDLNEPKFHILQPPTELWGVDVSELTKLGGPFSRYCLLVNKLSTKRRE</sequence>
<dbReference type="SUPFAM" id="SSF55909">
    <property type="entry name" value="Pentein"/>
    <property type="match status" value="1"/>
</dbReference>
<dbReference type="PANTHER" id="PTHR12737:SF9">
    <property type="entry name" value="DIMETHYLARGININASE"/>
    <property type="match status" value="1"/>
</dbReference>
<dbReference type="AlphaFoldDB" id="A0A183BK30"/>
<name>A0A183BK30_GLOPA</name>
<keyword evidence="3" id="KW-1185">Reference proteome</keyword>
<dbReference type="WBParaSite" id="GPLIN_000095900">
    <property type="protein sequence ID" value="GPLIN_000095900"/>
    <property type="gene ID" value="GPLIN_000095900"/>
</dbReference>
<reference evidence="4" key="3">
    <citation type="submission" date="2016-06" db="UniProtKB">
        <authorList>
            <consortium name="WormBaseParasite"/>
        </authorList>
    </citation>
    <scope>IDENTIFICATION</scope>
</reference>
<proteinExistence type="inferred from homology"/>
<protein>
    <submittedName>
        <fullName evidence="4">Dimethylargininase</fullName>
    </submittedName>
</protein>
<reference evidence="3" key="2">
    <citation type="submission" date="2014-05" db="EMBL/GenBank/DDBJ databases">
        <title>The genome and life-stage specific transcriptomes of Globodera pallida elucidate key aspects of plant parasitism by a cyst nematode.</title>
        <authorList>
            <person name="Cotton J.A."/>
            <person name="Lilley C.J."/>
            <person name="Jones L.M."/>
            <person name="Kikuchi T."/>
            <person name="Reid A.J."/>
            <person name="Thorpe P."/>
            <person name="Tsai I.J."/>
            <person name="Beasley H."/>
            <person name="Blok V."/>
            <person name="Cock P.J.A."/>
            <person name="Van den Akker S.E."/>
            <person name="Holroyd N."/>
            <person name="Hunt M."/>
            <person name="Mantelin S."/>
            <person name="Naghra H."/>
            <person name="Pain A."/>
            <person name="Palomares-Rius J.E."/>
            <person name="Zarowiecki M."/>
            <person name="Berriman M."/>
            <person name="Jones J.T."/>
            <person name="Urwin P.E."/>
        </authorList>
    </citation>
    <scope>NUCLEOTIDE SEQUENCE [LARGE SCALE GENOMIC DNA]</scope>
    <source>
        <strain evidence="3">Lindley</strain>
    </source>
</reference>
<accession>A0A183BK30</accession>
<evidence type="ECO:0000256" key="1">
    <source>
        <dbReference type="ARBA" id="ARBA00008532"/>
    </source>
</evidence>
<dbReference type="GO" id="GO:0016403">
    <property type="term" value="F:dimethylargininase activity"/>
    <property type="evidence" value="ECO:0007669"/>
    <property type="project" value="TreeGrafter"/>
</dbReference>
<keyword evidence="2" id="KW-0378">Hydrolase</keyword>
<organism evidence="3 4">
    <name type="scientific">Globodera pallida</name>
    <name type="common">Potato cyst nematode worm</name>
    <name type="synonym">Heterodera pallida</name>
    <dbReference type="NCBI Taxonomy" id="36090"/>
    <lineage>
        <taxon>Eukaryota</taxon>
        <taxon>Metazoa</taxon>
        <taxon>Ecdysozoa</taxon>
        <taxon>Nematoda</taxon>
        <taxon>Chromadorea</taxon>
        <taxon>Rhabditida</taxon>
        <taxon>Tylenchina</taxon>
        <taxon>Tylenchomorpha</taxon>
        <taxon>Tylenchoidea</taxon>
        <taxon>Heteroderidae</taxon>
        <taxon>Heteroderinae</taxon>
        <taxon>Globodera</taxon>
    </lineage>
</organism>
<dbReference type="InterPro" id="IPR033199">
    <property type="entry name" value="DDAH-like"/>
</dbReference>